<keyword evidence="2" id="KW-0201">Cytochrome c-type biogenesis</keyword>
<dbReference type="SUPFAM" id="SSF52833">
    <property type="entry name" value="Thioredoxin-like"/>
    <property type="match status" value="1"/>
</dbReference>
<sequence length="399" mass="46828">MRNKYQRGKAIRIDKKNILTIVLCLMSLFSYSQSHSAKQFKLLVNLRNAPFNSLALLDYRERNNVIIKGNQVDQFKWEFIIPDSIMENSKNMLTLFVPQKDTVANAYRQVRFISEFKNEKTVIATIGIPDNTTYIEGDYIGNTRFENENVASNMGRTDSIIIGNLICDDFKVSINNDSSDLKVRSIDPYYAWFDGGGSKLSYDENLLFYIKLAEQYPDSRYLMSYLSQNLSKFKTRQDVRKIYEKFSEKQKNTKWSARIESFLSDNFYNISLINLNSKKIEPLVQDSSKYNLVVFIASWCGPCKEEIPLLKELYKNLKTRFNFTYVSMDYEKRVKAFQDILIKNDIPWRTLYAYKDLQRVGDLFSIKSIPLSLLFYPDGHMEVMDVRNKENQKKLYNLK</sequence>
<dbReference type="EMBL" id="JACHCF010000003">
    <property type="protein sequence ID" value="MBB5620731.1"/>
    <property type="molecule type" value="Genomic_DNA"/>
</dbReference>
<evidence type="ECO:0000256" key="3">
    <source>
        <dbReference type="ARBA" id="ARBA00023157"/>
    </source>
</evidence>
<organism evidence="6 7">
    <name type="scientific">Pedobacter cryoconitis</name>
    <dbReference type="NCBI Taxonomy" id="188932"/>
    <lineage>
        <taxon>Bacteria</taxon>
        <taxon>Pseudomonadati</taxon>
        <taxon>Bacteroidota</taxon>
        <taxon>Sphingobacteriia</taxon>
        <taxon>Sphingobacteriales</taxon>
        <taxon>Sphingobacteriaceae</taxon>
        <taxon>Pedobacter</taxon>
    </lineage>
</organism>
<protein>
    <submittedName>
        <fullName evidence="6">Thiol-disulfide isomerase/thioredoxin</fullName>
    </submittedName>
</protein>
<dbReference type="InterPro" id="IPR012336">
    <property type="entry name" value="Thioredoxin-like_fold"/>
</dbReference>
<dbReference type="GO" id="GO:0016853">
    <property type="term" value="F:isomerase activity"/>
    <property type="evidence" value="ECO:0007669"/>
    <property type="project" value="UniProtKB-KW"/>
</dbReference>
<dbReference type="InterPro" id="IPR036249">
    <property type="entry name" value="Thioredoxin-like_sf"/>
</dbReference>
<dbReference type="GO" id="GO:0030313">
    <property type="term" value="C:cell envelope"/>
    <property type="evidence" value="ECO:0007669"/>
    <property type="project" value="UniProtKB-SubCell"/>
</dbReference>
<evidence type="ECO:0000256" key="1">
    <source>
        <dbReference type="ARBA" id="ARBA00004196"/>
    </source>
</evidence>
<evidence type="ECO:0000256" key="4">
    <source>
        <dbReference type="ARBA" id="ARBA00023284"/>
    </source>
</evidence>
<dbReference type="CDD" id="cd02966">
    <property type="entry name" value="TlpA_like_family"/>
    <property type="match status" value="1"/>
</dbReference>
<evidence type="ECO:0000259" key="5">
    <source>
        <dbReference type="PROSITE" id="PS51352"/>
    </source>
</evidence>
<dbReference type="Gene3D" id="3.40.30.10">
    <property type="entry name" value="Glutaredoxin"/>
    <property type="match status" value="1"/>
</dbReference>
<comment type="caution">
    <text evidence="6">The sequence shown here is derived from an EMBL/GenBank/DDBJ whole genome shotgun (WGS) entry which is preliminary data.</text>
</comment>
<evidence type="ECO:0000313" key="6">
    <source>
        <dbReference type="EMBL" id="MBB5620731.1"/>
    </source>
</evidence>
<evidence type="ECO:0000256" key="2">
    <source>
        <dbReference type="ARBA" id="ARBA00022748"/>
    </source>
</evidence>
<comment type="subcellular location">
    <subcellularLocation>
        <location evidence="1">Cell envelope</location>
    </subcellularLocation>
</comment>
<dbReference type="PANTHER" id="PTHR42852:SF6">
    <property type="entry name" value="THIOL:DISULFIDE INTERCHANGE PROTEIN DSBE"/>
    <property type="match status" value="1"/>
</dbReference>
<dbReference type="GO" id="GO:0017004">
    <property type="term" value="P:cytochrome complex assembly"/>
    <property type="evidence" value="ECO:0007669"/>
    <property type="project" value="UniProtKB-KW"/>
</dbReference>
<name>A0A7W8YRZ1_9SPHI</name>
<dbReference type="InterPro" id="IPR013766">
    <property type="entry name" value="Thioredoxin_domain"/>
</dbReference>
<dbReference type="PANTHER" id="PTHR42852">
    <property type="entry name" value="THIOL:DISULFIDE INTERCHANGE PROTEIN DSBE"/>
    <property type="match status" value="1"/>
</dbReference>
<evidence type="ECO:0000313" key="7">
    <source>
        <dbReference type="Proteomes" id="UP000537718"/>
    </source>
</evidence>
<dbReference type="AlphaFoldDB" id="A0A7W8YRZ1"/>
<dbReference type="Pfam" id="PF13905">
    <property type="entry name" value="Thioredoxin_8"/>
    <property type="match status" value="1"/>
</dbReference>
<dbReference type="Proteomes" id="UP000537718">
    <property type="component" value="Unassembled WGS sequence"/>
</dbReference>
<reference evidence="6 7" key="1">
    <citation type="submission" date="2020-08" db="EMBL/GenBank/DDBJ databases">
        <title>Genomic Encyclopedia of Type Strains, Phase IV (KMG-V): Genome sequencing to study the core and pangenomes of soil and plant-associated prokaryotes.</title>
        <authorList>
            <person name="Whitman W."/>
        </authorList>
    </citation>
    <scope>NUCLEOTIDE SEQUENCE [LARGE SCALE GENOMIC DNA]</scope>
    <source>
        <strain evidence="6 7">MP7CTX6</strain>
    </source>
</reference>
<dbReference type="PROSITE" id="PS51352">
    <property type="entry name" value="THIOREDOXIN_2"/>
    <property type="match status" value="1"/>
</dbReference>
<keyword evidence="4" id="KW-0676">Redox-active center</keyword>
<dbReference type="InterPro" id="IPR050553">
    <property type="entry name" value="Thioredoxin_ResA/DsbE_sf"/>
</dbReference>
<keyword evidence="6" id="KW-0413">Isomerase</keyword>
<accession>A0A7W8YRZ1</accession>
<proteinExistence type="predicted"/>
<gene>
    <name evidence="6" type="ORF">HDE69_001780</name>
</gene>
<feature type="domain" description="Thioredoxin" evidence="5">
    <location>
        <begin position="261"/>
        <end position="399"/>
    </location>
</feature>
<dbReference type="RefSeq" id="WP_183866729.1">
    <property type="nucleotide sequence ID" value="NZ_JACHCF010000003.1"/>
</dbReference>
<keyword evidence="3" id="KW-1015">Disulfide bond</keyword>